<dbReference type="Gene3D" id="3.20.20.70">
    <property type="entry name" value="Aldolase class I"/>
    <property type="match status" value="1"/>
</dbReference>
<dbReference type="Pfam" id="PF00701">
    <property type="entry name" value="DHDPS"/>
    <property type="match status" value="1"/>
</dbReference>
<name>A0AAV2PS36_MEGNR</name>
<dbReference type="AlphaFoldDB" id="A0AAV2PS36"/>
<feature type="non-terminal residue" evidence="3">
    <location>
        <position position="333"/>
    </location>
</feature>
<evidence type="ECO:0000313" key="4">
    <source>
        <dbReference type="Proteomes" id="UP001497623"/>
    </source>
</evidence>
<dbReference type="InterPro" id="IPR013785">
    <property type="entry name" value="Aldolase_TIM"/>
</dbReference>
<proteinExistence type="predicted"/>
<evidence type="ECO:0000256" key="2">
    <source>
        <dbReference type="ARBA" id="ARBA00023239"/>
    </source>
</evidence>
<dbReference type="PRINTS" id="PR00146">
    <property type="entry name" value="DHPICSNTHASE"/>
</dbReference>
<reference evidence="3 4" key="1">
    <citation type="submission" date="2024-05" db="EMBL/GenBank/DDBJ databases">
        <authorList>
            <person name="Wallberg A."/>
        </authorList>
    </citation>
    <scope>NUCLEOTIDE SEQUENCE [LARGE SCALE GENOMIC DNA]</scope>
</reference>
<dbReference type="EMBL" id="CAXKWB010000826">
    <property type="protein sequence ID" value="CAL4062339.1"/>
    <property type="molecule type" value="Genomic_DNA"/>
</dbReference>
<accession>A0AAV2PS36</accession>
<gene>
    <name evidence="3" type="ORF">MNOR_LOCUS2638</name>
</gene>
<dbReference type="Proteomes" id="UP001497623">
    <property type="component" value="Unassembled WGS sequence"/>
</dbReference>
<dbReference type="SUPFAM" id="SSF51569">
    <property type="entry name" value="Aldolase"/>
    <property type="match status" value="1"/>
</dbReference>
<keyword evidence="2" id="KW-0456">Lyase</keyword>
<dbReference type="SMART" id="SM01130">
    <property type="entry name" value="DHDPS"/>
    <property type="match status" value="1"/>
</dbReference>
<evidence type="ECO:0000256" key="1">
    <source>
        <dbReference type="ARBA" id="ARBA00011881"/>
    </source>
</evidence>
<evidence type="ECO:0000313" key="3">
    <source>
        <dbReference type="EMBL" id="CAL4062339.1"/>
    </source>
</evidence>
<sequence length="333" mass="36128">MSGFTIQMCQIQTKSPDLPLTLLRRVNAVTGDSAILSSGFRPPRQCFINIGDTLLFDLQGHFKNYIISGKSYSKGYLVEGSNGEYVYLTYEERIELVKKARELVPKDSGKIILAGSGCESTTATIDMSCKMAEAGADAVMVVTPCYYKNAMKGNFTQKKIADINYIRNIAFIFDMSSTFPGIDLSPTVVADLAQHENIIGMKESGGDITKIGTMLHQTKDADFQILAGSAGFLLTALQLGCVGGVCALANVLGEEVCRLQSLFEEGNIQEAVALQYRLIGPNSAVTKQLGVSGLKQSMDWLSLYGGPTRAPILPLTQQETLSLRSVFEKNGFL</sequence>
<organism evidence="3 4">
    <name type="scientific">Meganyctiphanes norvegica</name>
    <name type="common">Northern krill</name>
    <name type="synonym">Thysanopoda norvegica</name>
    <dbReference type="NCBI Taxonomy" id="48144"/>
    <lineage>
        <taxon>Eukaryota</taxon>
        <taxon>Metazoa</taxon>
        <taxon>Ecdysozoa</taxon>
        <taxon>Arthropoda</taxon>
        <taxon>Crustacea</taxon>
        <taxon>Multicrustacea</taxon>
        <taxon>Malacostraca</taxon>
        <taxon>Eumalacostraca</taxon>
        <taxon>Eucarida</taxon>
        <taxon>Euphausiacea</taxon>
        <taxon>Euphausiidae</taxon>
        <taxon>Meganyctiphanes</taxon>
    </lineage>
</organism>
<dbReference type="InterPro" id="IPR002220">
    <property type="entry name" value="DapA-like"/>
</dbReference>
<evidence type="ECO:0008006" key="5">
    <source>
        <dbReference type="Google" id="ProtNLM"/>
    </source>
</evidence>
<protein>
    <recommendedName>
        <fullName evidence="5">4-hydroxy-2-oxoglutarate aldolase</fullName>
    </recommendedName>
</protein>
<dbReference type="PANTHER" id="PTHR12128">
    <property type="entry name" value="DIHYDRODIPICOLINATE SYNTHASE"/>
    <property type="match status" value="1"/>
</dbReference>
<comment type="subunit">
    <text evidence="1">Homotetramer.</text>
</comment>
<comment type="caution">
    <text evidence="3">The sequence shown here is derived from an EMBL/GenBank/DDBJ whole genome shotgun (WGS) entry which is preliminary data.</text>
</comment>
<dbReference type="GO" id="GO:0008840">
    <property type="term" value="F:4-hydroxy-tetrahydrodipicolinate synthase activity"/>
    <property type="evidence" value="ECO:0007669"/>
    <property type="project" value="TreeGrafter"/>
</dbReference>
<dbReference type="PANTHER" id="PTHR12128:SF66">
    <property type="entry name" value="4-HYDROXY-2-OXOGLUTARATE ALDOLASE, MITOCHONDRIAL"/>
    <property type="match status" value="1"/>
</dbReference>
<keyword evidence="4" id="KW-1185">Reference proteome</keyword>
<dbReference type="CDD" id="cd00408">
    <property type="entry name" value="DHDPS-like"/>
    <property type="match status" value="1"/>
</dbReference>